<dbReference type="Proteomes" id="UP001281410">
    <property type="component" value="Unassembled WGS sequence"/>
</dbReference>
<evidence type="ECO:0000313" key="4">
    <source>
        <dbReference type="Proteomes" id="UP001281410"/>
    </source>
</evidence>
<feature type="compositionally biased region" description="Basic and acidic residues" evidence="2">
    <location>
        <begin position="107"/>
        <end position="121"/>
    </location>
</feature>
<dbReference type="AlphaFoldDB" id="A0AAE0EDG6"/>
<dbReference type="EMBL" id="JANJYJ010000003">
    <property type="protein sequence ID" value="KAK3224064.1"/>
    <property type="molecule type" value="Genomic_DNA"/>
</dbReference>
<comment type="similarity">
    <text evidence="1">Belongs to the heme oxygenase family.</text>
</comment>
<keyword evidence="4" id="KW-1185">Reference proteome</keyword>
<evidence type="ECO:0000256" key="2">
    <source>
        <dbReference type="SAM" id="MobiDB-lite"/>
    </source>
</evidence>
<evidence type="ECO:0008006" key="5">
    <source>
        <dbReference type="Google" id="ProtNLM"/>
    </source>
</evidence>
<dbReference type="GO" id="GO:0006788">
    <property type="term" value="P:heme oxidation"/>
    <property type="evidence" value="ECO:0007669"/>
    <property type="project" value="InterPro"/>
</dbReference>
<dbReference type="SUPFAM" id="SSF48613">
    <property type="entry name" value="Heme oxygenase-like"/>
    <property type="match status" value="1"/>
</dbReference>
<dbReference type="CDD" id="cd19165">
    <property type="entry name" value="HemeO"/>
    <property type="match status" value="1"/>
</dbReference>
<dbReference type="PANTHER" id="PTHR35703:SF1">
    <property type="entry name" value="INACTIVE HEME OXYGENASE 2, CHLOROPLASTIC-RELATED"/>
    <property type="match status" value="1"/>
</dbReference>
<dbReference type="Gene3D" id="1.20.910.10">
    <property type="entry name" value="Heme oxygenase-like"/>
    <property type="match status" value="1"/>
</dbReference>
<feature type="region of interest" description="Disordered" evidence="2">
    <location>
        <begin position="102"/>
        <end position="128"/>
    </location>
</feature>
<proteinExistence type="inferred from homology"/>
<comment type="caution">
    <text evidence="3">The sequence shown here is derived from an EMBL/GenBank/DDBJ whole genome shotgun (WGS) entry which is preliminary data.</text>
</comment>
<dbReference type="InterPro" id="IPR002051">
    <property type="entry name" value="Haem_Oase"/>
</dbReference>
<organism evidence="3 4">
    <name type="scientific">Dipteronia sinensis</name>
    <dbReference type="NCBI Taxonomy" id="43782"/>
    <lineage>
        <taxon>Eukaryota</taxon>
        <taxon>Viridiplantae</taxon>
        <taxon>Streptophyta</taxon>
        <taxon>Embryophyta</taxon>
        <taxon>Tracheophyta</taxon>
        <taxon>Spermatophyta</taxon>
        <taxon>Magnoliopsida</taxon>
        <taxon>eudicotyledons</taxon>
        <taxon>Gunneridae</taxon>
        <taxon>Pentapetalae</taxon>
        <taxon>rosids</taxon>
        <taxon>malvids</taxon>
        <taxon>Sapindales</taxon>
        <taxon>Sapindaceae</taxon>
        <taxon>Hippocastanoideae</taxon>
        <taxon>Acereae</taxon>
        <taxon>Dipteronia</taxon>
    </lineage>
</organism>
<reference evidence="3" key="1">
    <citation type="journal article" date="2023" name="Plant J.">
        <title>Genome sequences and population genomics provide insights into the demographic history, inbreeding, and mutation load of two 'living fossil' tree species of Dipteronia.</title>
        <authorList>
            <person name="Feng Y."/>
            <person name="Comes H.P."/>
            <person name="Chen J."/>
            <person name="Zhu S."/>
            <person name="Lu R."/>
            <person name="Zhang X."/>
            <person name="Li P."/>
            <person name="Qiu J."/>
            <person name="Olsen K.M."/>
            <person name="Qiu Y."/>
        </authorList>
    </citation>
    <scope>NUCLEOTIDE SEQUENCE</scope>
    <source>
        <strain evidence="3">NBL</strain>
    </source>
</reference>
<gene>
    <name evidence="3" type="ORF">Dsin_011089</name>
</gene>
<dbReference type="InterPro" id="IPR016951">
    <property type="entry name" value="Haem_Oase_decyc_pln"/>
</dbReference>
<name>A0AAE0EDG6_9ROSI</name>
<sequence>MEDGLSGWKLCQLNQHILDLGNLLNTGLEREGGVSKDLEWFSGQGVVIPEPSTPGVSYAKYLEELAERSAPLFLSHFYNIYFSHIAGGQVIAKQLGMRKRTKKMSRRGMETTRRTLQDRSREARRRRGIGNGSGRWWWWWWWRGTGWEGPEKYPDWMNLYGKKEGMKSGVRFTL</sequence>
<accession>A0AAE0EDG6</accession>
<dbReference type="PANTHER" id="PTHR35703">
    <property type="entry name" value="HEME OXYGENASE 1, CHLOROPLASTIC-RELATED"/>
    <property type="match status" value="1"/>
</dbReference>
<dbReference type="GO" id="GO:0010024">
    <property type="term" value="P:phytochromobilin biosynthetic process"/>
    <property type="evidence" value="ECO:0007669"/>
    <property type="project" value="TreeGrafter"/>
</dbReference>
<evidence type="ECO:0000256" key="1">
    <source>
        <dbReference type="ARBA" id="ARBA00006134"/>
    </source>
</evidence>
<protein>
    <recommendedName>
        <fullName evidence="5">Heme oxygenase</fullName>
    </recommendedName>
</protein>
<dbReference type="GO" id="GO:0004392">
    <property type="term" value="F:heme oxygenase (decyclizing) activity"/>
    <property type="evidence" value="ECO:0007669"/>
    <property type="project" value="InterPro"/>
</dbReference>
<dbReference type="InterPro" id="IPR016084">
    <property type="entry name" value="Haem_Oase-like_multi-hlx"/>
</dbReference>
<evidence type="ECO:0000313" key="3">
    <source>
        <dbReference type="EMBL" id="KAK3224064.1"/>
    </source>
</evidence>